<evidence type="ECO:0000313" key="4">
    <source>
        <dbReference type="Proteomes" id="UP000321058"/>
    </source>
</evidence>
<dbReference type="InterPro" id="IPR036661">
    <property type="entry name" value="Luciferase-like_sf"/>
</dbReference>
<dbReference type="Gene3D" id="3.20.20.30">
    <property type="entry name" value="Luciferase-like domain"/>
    <property type="match status" value="1"/>
</dbReference>
<evidence type="ECO:0000256" key="1">
    <source>
        <dbReference type="ARBA" id="ARBA00023002"/>
    </source>
</evidence>
<dbReference type="InterPro" id="IPR050564">
    <property type="entry name" value="F420-G6PD/mer"/>
</dbReference>
<feature type="domain" description="Luciferase-like" evidence="2">
    <location>
        <begin position="10"/>
        <end position="322"/>
    </location>
</feature>
<evidence type="ECO:0000259" key="2">
    <source>
        <dbReference type="Pfam" id="PF00296"/>
    </source>
</evidence>
<dbReference type="PANTHER" id="PTHR43244">
    <property type="match status" value="1"/>
</dbReference>
<proteinExistence type="predicted"/>
<dbReference type="AlphaFoldDB" id="A0A512NCY1"/>
<accession>A0A512NCY1</accession>
<dbReference type="Proteomes" id="UP000321058">
    <property type="component" value="Unassembled WGS sequence"/>
</dbReference>
<dbReference type="SUPFAM" id="SSF51679">
    <property type="entry name" value="Bacterial luciferase-like"/>
    <property type="match status" value="1"/>
</dbReference>
<comment type="caution">
    <text evidence="3">The sequence shown here is derived from an EMBL/GenBank/DDBJ whole genome shotgun (WGS) entry which is preliminary data.</text>
</comment>
<dbReference type="Pfam" id="PF00296">
    <property type="entry name" value="Bac_luciferase"/>
    <property type="match status" value="1"/>
</dbReference>
<dbReference type="RefSeq" id="WP_170303205.1">
    <property type="nucleotide sequence ID" value="NZ_BKAJ01000071.1"/>
</dbReference>
<dbReference type="EMBL" id="BKAJ01000071">
    <property type="protein sequence ID" value="GEP56809.1"/>
    <property type="molecule type" value="Genomic_DNA"/>
</dbReference>
<name>A0A512NCY1_9HYPH</name>
<keyword evidence="1" id="KW-0560">Oxidoreductase</keyword>
<dbReference type="PANTHER" id="PTHR43244:SF1">
    <property type="entry name" value="5,10-METHYLENETETRAHYDROMETHANOPTERIN REDUCTASE"/>
    <property type="match status" value="1"/>
</dbReference>
<gene>
    <name evidence="3" type="ORF">RSO01_39750</name>
</gene>
<reference evidence="3 4" key="1">
    <citation type="submission" date="2019-07" db="EMBL/GenBank/DDBJ databases">
        <title>Whole genome shotgun sequence of Reyranella soli NBRC 108950.</title>
        <authorList>
            <person name="Hosoyama A."/>
            <person name="Uohara A."/>
            <person name="Ohji S."/>
            <person name="Ichikawa N."/>
        </authorList>
    </citation>
    <scope>NUCLEOTIDE SEQUENCE [LARGE SCALE GENOMIC DNA]</scope>
    <source>
        <strain evidence="3 4">NBRC 108950</strain>
    </source>
</reference>
<evidence type="ECO:0000313" key="3">
    <source>
        <dbReference type="EMBL" id="GEP56809.1"/>
    </source>
</evidence>
<organism evidence="3 4">
    <name type="scientific">Reyranella soli</name>
    <dbReference type="NCBI Taxonomy" id="1230389"/>
    <lineage>
        <taxon>Bacteria</taxon>
        <taxon>Pseudomonadati</taxon>
        <taxon>Pseudomonadota</taxon>
        <taxon>Alphaproteobacteria</taxon>
        <taxon>Hyphomicrobiales</taxon>
        <taxon>Reyranellaceae</taxon>
        <taxon>Reyranella</taxon>
    </lineage>
</organism>
<sequence>MQLWMTTVASARGAARTAQEIEAAGWDGMLVVDSQNLSGDPYVALALAATTTTGLGLGTGVTNSVTRHAAATATAITSVNRVSGGRAVLGIGRGDSALAHLGRAPARLSQFERYLRQLQTYLKGEAVAFDDIDIPSDVAPPMSGLHLHDAPPSSRIAWIAGGAKVPVEVAASGPKVIAIAALLADRVMFALGADVERLTWGIALAKKTRKEAGLDPDGITFGAYLNLGCHTDMDVARSLVRGGLTTFARFSVMHGKTEVPTSAGDQQVLKALHSNYDMKAHTRGDSRQATTLTDDFVDRMAIVGPPERCIERLKEVQALGLDKVAISGATRGAAEADAAVGRKLVAENVLTGMRR</sequence>
<dbReference type="GO" id="GO:0016705">
    <property type="term" value="F:oxidoreductase activity, acting on paired donors, with incorporation or reduction of molecular oxygen"/>
    <property type="evidence" value="ECO:0007669"/>
    <property type="project" value="InterPro"/>
</dbReference>
<protein>
    <submittedName>
        <fullName evidence="3">5,10-methylenetetrahydromethanopterin reductase</fullName>
    </submittedName>
</protein>
<dbReference type="InterPro" id="IPR011251">
    <property type="entry name" value="Luciferase-like_dom"/>
</dbReference>
<keyword evidence="4" id="KW-1185">Reference proteome</keyword>